<gene>
    <name evidence="1" type="ORF">ERS852498_01089</name>
</gene>
<sequence length="67" mass="7672">MKRVITGFNVMNAAQGQRLGFTYTEMTDSGRTTSDNNKGSMTVLDEEAQSHIEWLKKFVNTWIEENI</sequence>
<proteinExistence type="predicted"/>
<organism evidence="1 2">
    <name type="scientific">Fusicatenibacter saccharivorans</name>
    <dbReference type="NCBI Taxonomy" id="1150298"/>
    <lineage>
        <taxon>Bacteria</taxon>
        <taxon>Bacillati</taxon>
        <taxon>Bacillota</taxon>
        <taxon>Clostridia</taxon>
        <taxon>Lachnospirales</taxon>
        <taxon>Lachnospiraceae</taxon>
        <taxon>Fusicatenibacter</taxon>
    </lineage>
</organism>
<name>A0A174JZH6_9FIRM</name>
<reference evidence="1 2" key="1">
    <citation type="submission" date="2015-09" db="EMBL/GenBank/DDBJ databases">
        <authorList>
            <consortium name="Pathogen Informatics"/>
        </authorList>
    </citation>
    <scope>NUCLEOTIDE SEQUENCE [LARGE SCALE GENOMIC DNA]</scope>
    <source>
        <strain evidence="1 2">2789STDY5834885</strain>
    </source>
</reference>
<evidence type="ECO:0000313" key="1">
    <source>
        <dbReference type="EMBL" id="CUP04031.1"/>
    </source>
</evidence>
<dbReference type="AlphaFoldDB" id="A0A174JZH6"/>
<evidence type="ECO:0000313" key="2">
    <source>
        <dbReference type="Proteomes" id="UP000095709"/>
    </source>
</evidence>
<dbReference type="Proteomes" id="UP000095709">
    <property type="component" value="Unassembled WGS sequence"/>
</dbReference>
<protein>
    <submittedName>
        <fullName evidence="1">Uncharacterized protein</fullName>
    </submittedName>
</protein>
<accession>A0A174JZH6</accession>
<dbReference type="EMBL" id="CZAL01000005">
    <property type="protein sequence ID" value="CUP04031.1"/>
    <property type="molecule type" value="Genomic_DNA"/>
</dbReference>
<dbReference type="RefSeq" id="WP_055265895.1">
    <property type="nucleotide sequence ID" value="NZ_CZAL01000005.1"/>
</dbReference>